<dbReference type="RefSeq" id="WP_156149411.1">
    <property type="nucleotide sequence ID" value="NZ_FTLX01000004.1"/>
</dbReference>
<evidence type="ECO:0000313" key="1">
    <source>
        <dbReference type="EMBL" id="SIQ90663.1"/>
    </source>
</evidence>
<reference evidence="1 2" key="1">
    <citation type="submission" date="2017-01" db="EMBL/GenBank/DDBJ databases">
        <authorList>
            <person name="Mah S.A."/>
            <person name="Swanson W.J."/>
            <person name="Moy G.W."/>
            <person name="Vacquier V.D."/>
        </authorList>
    </citation>
    <scope>NUCLEOTIDE SEQUENCE [LARGE SCALE GENOMIC DNA]</scope>
    <source>
        <strain evidence="1 2">NIO-1016</strain>
    </source>
</reference>
<proteinExistence type="predicted"/>
<dbReference type="STRING" id="1017273.SAMN05443094_104200"/>
<dbReference type="Proteomes" id="UP000186385">
    <property type="component" value="Unassembled WGS sequence"/>
</dbReference>
<dbReference type="AlphaFoldDB" id="A0A1N6WKM0"/>
<accession>A0A1N6WKM0</accession>
<gene>
    <name evidence="1" type="ORF">SAMN05443094_104200</name>
</gene>
<name>A0A1N6WKM0_9BACI</name>
<protein>
    <submittedName>
        <fullName evidence="1">Uncharacterized protein</fullName>
    </submittedName>
</protein>
<organism evidence="1 2">
    <name type="scientific">Domibacillus enclensis</name>
    <dbReference type="NCBI Taxonomy" id="1017273"/>
    <lineage>
        <taxon>Bacteria</taxon>
        <taxon>Bacillati</taxon>
        <taxon>Bacillota</taxon>
        <taxon>Bacilli</taxon>
        <taxon>Bacillales</taxon>
        <taxon>Bacillaceae</taxon>
        <taxon>Domibacillus</taxon>
    </lineage>
</organism>
<sequence length="53" mass="6463">MSNQFQKVSLENQKKIIELTKNRNLEEMIITFHGEELPFDKRKHQAHKKYHVQ</sequence>
<evidence type="ECO:0000313" key="2">
    <source>
        <dbReference type="Proteomes" id="UP000186385"/>
    </source>
</evidence>
<dbReference type="EMBL" id="FTLX01000004">
    <property type="protein sequence ID" value="SIQ90663.1"/>
    <property type="molecule type" value="Genomic_DNA"/>
</dbReference>